<protein>
    <submittedName>
        <fullName evidence="2">Uncharacterized protein</fullName>
    </submittedName>
</protein>
<dbReference type="AlphaFoldDB" id="A0A9P4J9H3"/>
<sequence length="196" mass="21473">MPSARSATTAMRPTTPLSPRFEASSRYDSFQQSRQQNYQPRSPGSQTQRRQFGSNLTLPGLPRFHPANYPSAHSSFANTPSSGPSSPHAPCSPGVQQKLSHETQRQIHAYQRDHVARPTSSQYLERPDSPRLQPLGSPGPVTPLELESADGYLSLSKPASRSIVADHSDELSQKLALAARQREKPPRAASGPLRSR</sequence>
<feature type="region of interest" description="Disordered" evidence="1">
    <location>
        <begin position="1"/>
        <end position="145"/>
    </location>
</feature>
<feature type="compositionally biased region" description="Polar residues" evidence="1">
    <location>
        <begin position="26"/>
        <end position="57"/>
    </location>
</feature>
<evidence type="ECO:0000256" key="1">
    <source>
        <dbReference type="SAM" id="MobiDB-lite"/>
    </source>
</evidence>
<proteinExistence type="predicted"/>
<dbReference type="EMBL" id="ML996081">
    <property type="protein sequence ID" value="KAF2157311.1"/>
    <property type="molecule type" value="Genomic_DNA"/>
</dbReference>
<evidence type="ECO:0000313" key="3">
    <source>
        <dbReference type="Proteomes" id="UP000799439"/>
    </source>
</evidence>
<comment type="caution">
    <text evidence="2">The sequence shown here is derived from an EMBL/GenBank/DDBJ whole genome shotgun (WGS) entry which is preliminary data.</text>
</comment>
<feature type="compositionally biased region" description="Polar residues" evidence="1">
    <location>
        <begin position="1"/>
        <end position="17"/>
    </location>
</feature>
<feature type="region of interest" description="Disordered" evidence="1">
    <location>
        <begin position="177"/>
        <end position="196"/>
    </location>
</feature>
<name>A0A9P4J9H3_9PEZI</name>
<evidence type="ECO:0000313" key="2">
    <source>
        <dbReference type="EMBL" id="KAF2157311.1"/>
    </source>
</evidence>
<dbReference type="Proteomes" id="UP000799439">
    <property type="component" value="Unassembled WGS sequence"/>
</dbReference>
<feature type="compositionally biased region" description="Polar residues" evidence="1">
    <location>
        <begin position="71"/>
        <end position="85"/>
    </location>
</feature>
<feature type="compositionally biased region" description="Basic and acidic residues" evidence="1">
    <location>
        <begin position="99"/>
        <end position="116"/>
    </location>
</feature>
<organism evidence="2 3">
    <name type="scientific">Myriangium duriaei CBS 260.36</name>
    <dbReference type="NCBI Taxonomy" id="1168546"/>
    <lineage>
        <taxon>Eukaryota</taxon>
        <taxon>Fungi</taxon>
        <taxon>Dikarya</taxon>
        <taxon>Ascomycota</taxon>
        <taxon>Pezizomycotina</taxon>
        <taxon>Dothideomycetes</taxon>
        <taxon>Dothideomycetidae</taxon>
        <taxon>Myriangiales</taxon>
        <taxon>Myriangiaceae</taxon>
        <taxon>Myriangium</taxon>
    </lineage>
</organism>
<accession>A0A9P4J9H3</accession>
<dbReference type="OrthoDB" id="5403157at2759"/>
<keyword evidence="3" id="KW-1185">Reference proteome</keyword>
<gene>
    <name evidence="2" type="ORF">K461DRAFT_14714</name>
</gene>
<reference evidence="2" key="1">
    <citation type="journal article" date="2020" name="Stud. Mycol.">
        <title>101 Dothideomycetes genomes: a test case for predicting lifestyles and emergence of pathogens.</title>
        <authorList>
            <person name="Haridas S."/>
            <person name="Albert R."/>
            <person name="Binder M."/>
            <person name="Bloem J."/>
            <person name="Labutti K."/>
            <person name="Salamov A."/>
            <person name="Andreopoulos B."/>
            <person name="Baker S."/>
            <person name="Barry K."/>
            <person name="Bills G."/>
            <person name="Bluhm B."/>
            <person name="Cannon C."/>
            <person name="Castanera R."/>
            <person name="Culley D."/>
            <person name="Daum C."/>
            <person name="Ezra D."/>
            <person name="Gonzalez J."/>
            <person name="Henrissat B."/>
            <person name="Kuo A."/>
            <person name="Liang C."/>
            <person name="Lipzen A."/>
            <person name="Lutzoni F."/>
            <person name="Magnuson J."/>
            <person name="Mondo S."/>
            <person name="Nolan M."/>
            <person name="Ohm R."/>
            <person name="Pangilinan J."/>
            <person name="Park H.-J."/>
            <person name="Ramirez L."/>
            <person name="Alfaro M."/>
            <person name="Sun H."/>
            <person name="Tritt A."/>
            <person name="Yoshinaga Y."/>
            <person name="Zwiers L.-H."/>
            <person name="Turgeon B."/>
            <person name="Goodwin S."/>
            <person name="Spatafora J."/>
            <person name="Crous P."/>
            <person name="Grigoriev I."/>
        </authorList>
    </citation>
    <scope>NUCLEOTIDE SEQUENCE</scope>
    <source>
        <strain evidence="2">CBS 260.36</strain>
    </source>
</reference>